<keyword evidence="3" id="KW-1133">Transmembrane helix</keyword>
<reference evidence="6" key="1">
    <citation type="submission" date="2025-08" db="UniProtKB">
        <authorList>
            <consortium name="RefSeq"/>
        </authorList>
    </citation>
    <scope>IDENTIFICATION</scope>
</reference>
<accession>A0ABM4DPQ2</accession>
<dbReference type="PROSITE" id="PS50237">
    <property type="entry name" value="HECT"/>
    <property type="match status" value="1"/>
</dbReference>
<dbReference type="InterPro" id="IPR000569">
    <property type="entry name" value="HECT_dom"/>
</dbReference>
<evidence type="ECO:0000313" key="6">
    <source>
        <dbReference type="RefSeq" id="XP_065676552.1"/>
    </source>
</evidence>
<evidence type="ECO:0000256" key="3">
    <source>
        <dbReference type="SAM" id="Phobius"/>
    </source>
</evidence>
<evidence type="ECO:0000259" key="4">
    <source>
        <dbReference type="PROSITE" id="PS50237"/>
    </source>
</evidence>
<dbReference type="SUPFAM" id="SSF56204">
    <property type="entry name" value="Hect, E3 ligase catalytic domain"/>
    <property type="match status" value="1"/>
</dbReference>
<feature type="domain" description="HECT" evidence="4">
    <location>
        <begin position="498"/>
        <end position="551"/>
    </location>
</feature>
<keyword evidence="3" id="KW-0812">Transmembrane</keyword>
<feature type="transmembrane region" description="Helical" evidence="3">
    <location>
        <begin position="558"/>
        <end position="578"/>
    </location>
</feature>
<organism evidence="5 6">
    <name type="scientific">Hydra vulgaris</name>
    <name type="common">Hydra</name>
    <name type="synonym">Hydra attenuata</name>
    <dbReference type="NCBI Taxonomy" id="6087"/>
    <lineage>
        <taxon>Eukaryota</taxon>
        <taxon>Metazoa</taxon>
        <taxon>Cnidaria</taxon>
        <taxon>Hydrozoa</taxon>
        <taxon>Hydroidolina</taxon>
        <taxon>Anthoathecata</taxon>
        <taxon>Aplanulata</taxon>
        <taxon>Hydridae</taxon>
        <taxon>Hydra</taxon>
    </lineage>
</organism>
<protein>
    <submittedName>
        <fullName evidence="6">Uncharacterized protein LOC136092373</fullName>
    </submittedName>
</protein>
<name>A0ABM4DPQ2_HYDVU</name>
<evidence type="ECO:0000313" key="5">
    <source>
        <dbReference type="Proteomes" id="UP001652625"/>
    </source>
</evidence>
<evidence type="ECO:0000256" key="2">
    <source>
        <dbReference type="PROSITE-ProRule" id="PRU00104"/>
    </source>
</evidence>
<feature type="active site" description="Glycyl thioester intermediate" evidence="2">
    <location>
        <position position="547"/>
    </location>
</feature>
<dbReference type="InterPro" id="IPR035983">
    <property type="entry name" value="Hect_E3_ubiquitin_ligase"/>
</dbReference>
<dbReference type="Pfam" id="PF00632">
    <property type="entry name" value="HECT"/>
    <property type="match status" value="1"/>
</dbReference>
<sequence>MDSYSKVASLLEEASILLRTNQSTNISRPQSELTITSTLQRARGMLNESGSSGIFRRLNRNDRLRSSAPYSSNIGNHIGNQNKSKKMTKTLEFALISSTENDEEQFLKWDSVIANGILIINEFDSEQIIREKIKELLHEKFPLLGSDEFDFVKVSRKKISKLNKCSNIDYSYDVVKKLAGQGLLYLQLKERCNDHQMIIPTEVIEIPSASFVSKSSQLIDQEDVNEVDIQEIKELTSASFVAKGSVDKNIYIEIDFENQKIKEIKENNLQDPIEILKFLQKTMIKGRVQDIENIDENTDKDSETNFICIDRQNILMSTFAELESVENFLITFEVDFMGELAKDYGGPRREWIRERNRMIKERLFDSGLRELFAEEYYFVGLLIGIALFQGGQLPTYLPDSIIIKITENTADICISNIHKGLNKFNLIRFFKEFPQLLELLRPSKVQFTAKMLLKLLKPKFSSEGSTALVKEKEIYSMFVKYVKEVASGRRECVSLANILSFVTGASEEPLLGFALQPSVEFIPTIEADEKDQKTHKAYMSIPTAHTCSNCLVFRVVRFYASLQLITTFLMFMTWHLLITFSEQYDFAICLMIFLHVHI</sequence>
<dbReference type="RefSeq" id="XP_065676552.1">
    <property type="nucleotide sequence ID" value="XM_065820480.1"/>
</dbReference>
<dbReference type="Gene3D" id="3.90.1750.10">
    <property type="entry name" value="Hect, E3 ligase catalytic domains"/>
    <property type="match status" value="1"/>
</dbReference>
<dbReference type="GeneID" id="136092373"/>
<dbReference type="Proteomes" id="UP001652625">
    <property type="component" value="Chromosome 15"/>
</dbReference>
<keyword evidence="3" id="KW-0472">Membrane</keyword>
<dbReference type="Gene3D" id="3.30.2410.10">
    <property type="entry name" value="Hect, E3 ligase catalytic domain"/>
    <property type="match status" value="1"/>
</dbReference>
<proteinExistence type="predicted"/>
<evidence type="ECO:0000256" key="1">
    <source>
        <dbReference type="ARBA" id="ARBA00022786"/>
    </source>
</evidence>
<keyword evidence="5" id="KW-1185">Reference proteome</keyword>
<gene>
    <name evidence="6" type="primary">LOC136092373</name>
</gene>
<keyword evidence="1 2" id="KW-0833">Ubl conjugation pathway</keyword>